<keyword evidence="7" id="KW-1185">Reference proteome</keyword>
<feature type="transmembrane region" description="Helical" evidence="4">
    <location>
        <begin position="241"/>
        <end position="262"/>
    </location>
</feature>
<organism evidence="5 7">
    <name type="scientific">Durusdinium trenchii</name>
    <dbReference type="NCBI Taxonomy" id="1381693"/>
    <lineage>
        <taxon>Eukaryota</taxon>
        <taxon>Sar</taxon>
        <taxon>Alveolata</taxon>
        <taxon>Dinophyceae</taxon>
        <taxon>Suessiales</taxon>
        <taxon>Symbiodiniaceae</taxon>
        <taxon>Durusdinium</taxon>
    </lineage>
</organism>
<evidence type="ECO:0000256" key="1">
    <source>
        <dbReference type="ARBA" id="ARBA00022692"/>
    </source>
</evidence>
<dbReference type="Proteomes" id="UP001642484">
    <property type="component" value="Unassembled WGS sequence"/>
</dbReference>
<evidence type="ECO:0000256" key="2">
    <source>
        <dbReference type="ARBA" id="ARBA00022989"/>
    </source>
</evidence>
<dbReference type="SUPFAM" id="SSF90123">
    <property type="entry name" value="ABC transporter transmembrane region"/>
    <property type="match status" value="1"/>
</dbReference>
<evidence type="ECO:0000313" key="6">
    <source>
        <dbReference type="EMBL" id="CAK9111860.1"/>
    </source>
</evidence>
<evidence type="ECO:0000313" key="5">
    <source>
        <dbReference type="EMBL" id="CAK9111832.1"/>
    </source>
</evidence>
<keyword evidence="1 4" id="KW-0812">Transmembrane</keyword>
<evidence type="ECO:0000256" key="4">
    <source>
        <dbReference type="SAM" id="Phobius"/>
    </source>
</evidence>
<feature type="transmembrane region" description="Helical" evidence="4">
    <location>
        <begin position="140"/>
        <end position="157"/>
    </location>
</feature>
<evidence type="ECO:0008006" key="8">
    <source>
        <dbReference type="Google" id="ProtNLM"/>
    </source>
</evidence>
<reference evidence="5 7" key="1">
    <citation type="submission" date="2024-02" db="EMBL/GenBank/DDBJ databases">
        <authorList>
            <person name="Chen Y."/>
            <person name="Shah S."/>
            <person name="Dougan E. K."/>
            <person name="Thang M."/>
            <person name="Chan C."/>
        </authorList>
    </citation>
    <scope>NUCLEOTIDE SEQUENCE [LARGE SCALE GENOMIC DNA]</scope>
</reference>
<dbReference type="Gene3D" id="1.20.1560.10">
    <property type="entry name" value="ABC transporter type 1, transmembrane domain"/>
    <property type="match status" value="1"/>
</dbReference>
<dbReference type="EMBL" id="CAXAMN010027606">
    <property type="protein sequence ID" value="CAK9111832.1"/>
    <property type="molecule type" value="Genomic_DNA"/>
</dbReference>
<dbReference type="EMBL" id="CAXAMN010027617">
    <property type="protein sequence ID" value="CAK9111860.1"/>
    <property type="molecule type" value="Genomic_DNA"/>
</dbReference>
<evidence type="ECO:0000313" key="7">
    <source>
        <dbReference type="Proteomes" id="UP001642484"/>
    </source>
</evidence>
<keyword evidence="3 4" id="KW-0472">Membrane</keyword>
<proteinExistence type="predicted"/>
<dbReference type="InterPro" id="IPR036640">
    <property type="entry name" value="ABC1_TM_sf"/>
</dbReference>
<name>A0ABP0SHH3_9DINO</name>
<evidence type="ECO:0000256" key="3">
    <source>
        <dbReference type="ARBA" id="ARBA00023136"/>
    </source>
</evidence>
<protein>
    <recommendedName>
        <fullName evidence="8">ABC transmembrane type-1 domain-containing protein</fullName>
    </recommendedName>
</protein>
<accession>A0ABP0SHH3</accession>
<gene>
    <name evidence="5" type="ORF">CCMP2556_LOCUS51872</name>
    <name evidence="6" type="ORF">CCMP2556_LOCUS51889</name>
</gene>
<keyword evidence="2 4" id="KW-1133">Transmembrane helix</keyword>
<feature type="transmembrane region" description="Helical" evidence="4">
    <location>
        <begin position="214"/>
        <end position="235"/>
    </location>
</feature>
<comment type="caution">
    <text evidence="5">The sequence shown here is derived from an EMBL/GenBank/DDBJ whole genome shotgun (WGS) entry which is preliminary data.</text>
</comment>
<sequence length="498" mass="57520">MFKILEIKLIENESFEATLEFGIRLVMPWNAVLGNYLSVCRVVVADDDTFPTNRNHDLLRRDRAAEIHPMVLWKEYLRMTLKDKNVRKAATYNLLTDQVRNFSYLWQVMLTKYLIDQVLADEIQPFFTDPMMPKGREERVWVTLGLSFVPHAVMLLLNRMKAERRIQGMVVNQLQGQQILKYLNYNETSREYVSTSDLAMAITRDVPELVEHGFMGIFQLVENLGLVLVLGVLMLAQSTEISALTFILFLLIPIAMLIFIYIRHPETERRDRLVFRRQTEMLILVHQVTDNTRLICDYFQKPQTIVGFNDRVAACNRATTLATMFRVTNQEFAPFMTTIVITVYVASSYSAVVDKVITIGEFLTFVAVWRSIGGAYQNAYKDMLKVQQAAAPLLNIIHYMNLPVDTLERLEVNRELLADGFVAQSQVHHLDLNVGQLQIHHLSITRGLSHLTRRRFKQNIRRILSRFMEKTSTLRTLQGPKTAAFCWRVRPSPSSKAS</sequence>